<gene>
    <name evidence="4" type="ORF">E4P82_19500</name>
</gene>
<evidence type="ECO:0000313" key="5">
    <source>
        <dbReference type="Proteomes" id="UP000760480"/>
    </source>
</evidence>
<dbReference type="Pfam" id="PF21205">
    <property type="entry name" value="Rep3_C"/>
    <property type="match status" value="1"/>
</dbReference>
<name>A0ABX1TR57_9GAMM</name>
<sequence length="471" mass="53071">MTTSNPREQKDRNREADTARKMAMTDLADQNLKKHIAAIHISNRLTLTQRKASNVLLYNAYESLLTARVHHIRVKDLAEAIGFNTNNLEPLKEALKTLARTVLEWNILDENGAHEEWGATTLLAQAVIKSGYCIYAYSPDLCEKLYRPEIYALLNLSIQRKFSSGYALALYENCLRYRRVGTTGWIPLDNLKRLLGIGETDAYYQDFRKFNDKVIKPAARQVNETSDLLLEVEYQRDRRKINAVRFQVSDNPQMLLFAQRQAALAVSAETEAAEPTPGDTAEQNWRLRGKLVTLGLNARQIRMALASHAPSYLEDNIAVVERDLAAGKVRNLPAYLLAALREDYRPAATPRRLPNPEVASGSVDAGEEAGEPATERLERLRTQFVTERLQAALERLSPVERAALERDYIARLERGDGFEARLILGLYRKSGLSSKIVESHFRVFARERLVGAMDEGKFAAYAASKGNDIPV</sequence>
<dbReference type="Proteomes" id="UP000760480">
    <property type="component" value="Unassembled WGS sequence"/>
</dbReference>
<dbReference type="EMBL" id="SPMZ01000079">
    <property type="protein sequence ID" value="NMQ21189.1"/>
    <property type="molecule type" value="Genomic_DNA"/>
</dbReference>
<organism evidence="4 5">
    <name type="scientific">Candidatus Competibacter phosphatis</name>
    <dbReference type="NCBI Taxonomy" id="221280"/>
    <lineage>
        <taxon>Bacteria</taxon>
        <taxon>Pseudomonadati</taxon>
        <taxon>Pseudomonadota</taxon>
        <taxon>Gammaproteobacteria</taxon>
        <taxon>Candidatus Competibacteraceae</taxon>
        <taxon>Candidatus Competibacter</taxon>
    </lineage>
</organism>
<evidence type="ECO:0000313" key="4">
    <source>
        <dbReference type="EMBL" id="NMQ21189.1"/>
    </source>
</evidence>
<comment type="similarity">
    <text evidence="1">Belongs to the initiator RepB protein family.</text>
</comment>
<dbReference type="Gene3D" id="1.10.10.10">
    <property type="entry name" value="Winged helix-like DNA-binding domain superfamily/Winged helix DNA-binding domain"/>
    <property type="match status" value="1"/>
</dbReference>
<reference evidence="4 5" key="1">
    <citation type="submission" date="2019-03" db="EMBL/GenBank/DDBJ databases">
        <title>Metabolic reconstructions from genomes of highly enriched 'Candidatus Accumulibacter' and 'Candidatus Competibacter' bioreactor populations.</title>
        <authorList>
            <person name="Annavajhala M.K."/>
            <person name="Welles L."/>
            <person name="Abbas B."/>
            <person name="Sorokin D."/>
            <person name="Park H."/>
            <person name="Van Loosdrecht M."/>
            <person name="Chandran K."/>
        </authorList>
    </citation>
    <scope>NUCLEOTIDE SEQUENCE [LARGE SCALE GENOMIC DNA]</scope>
    <source>
        <strain evidence="4 5">SBR_G</strain>
    </source>
</reference>
<comment type="caution">
    <text evidence="4">The sequence shown here is derived from an EMBL/GenBank/DDBJ whole genome shotgun (WGS) entry which is preliminary data.</text>
</comment>
<feature type="region of interest" description="Disordered" evidence="2">
    <location>
        <begin position="348"/>
        <end position="373"/>
    </location>
</feature>
<evidence type="ECO:0000259" key="3">
    <source>
        <dbReference type="Pfam" id="PF01051"/>
    </source>
</evidence>
<feature type="domain" description="Initiator Rep protein WH1" evidence="3">
    <location>
        <begin position="32"/>
        <end position="174"/>
    </location>
</feature>
<evidence type="ECO:0000256" key="2">
    <source>
        <dbReference type="SAM" id="MobiDB-lite"/>
    </source>
</evidence>
<protein>
    <submittedName>
        <fullName evidence="4">RepB family plasmid replication initiator protein</fullName>
    </submittedName>
</protein>
<dbReference type="Pfam" id="PF01051">
    <property type="entry name" value="Rep3_N"/>
    <property type="match status" value="1"/>
</dbReference>
<evidence type="ECO:0000256" key="1">
    <source>
        <dbReference type="ARBA" id="ARBA00038283"/>
    </source>
</evidence>
<accession>A0ABX1TR57</accession>
<dbReference type="InterPro" id="IPR036388">
    <property type="entry name" value="WH-like_DNA-bd_sf"/>
</dbReference>
<dbReference type="InterPro" id="IPR036390">
    <property type="entry name" value="WH_DNA-bd_sf"/>
</dbReference>
<proteinExistence type="inferred from homology"/>
<dbReference type="InterPro" id="IPR000525">
    <property type="entry name" value="Initiator_Rep_WH1"/>
</dbReference>
<keyword evidence="5" id="KW-1185">Reference proteome</keyword>
<dbReference type="SUPFAM" id="SSF46785">
    <property type="entry name" value="Winged helix' DNA-binding domain"/>
    <property type="match status" value="1"/>
</dbReference>